<evidence type="ECO:0000256" key="10">
    <source>
        <dbReference type="SAM" id="Phobius"/>
    </source>
</evidence>
<evidence type="ECO:0000313" key="13">
    <source>
        <dbReference type="Proteomes" id="UP000345637"/>
    </source>
</evidence>
<keyword evidence="3" id="KW-0050">Antiport</keyword>
<dbReference type="GO" id="GO:1902600">
    <property type="term" value="P:proton transmembrane transport"/>
    <property type="evidence" value="ECO:0007669"/>
    <property type="project" value="InterPro"/>
</dbReference>
<reference evidence="12 13" key="1">
    <citation type="submission" date="2019-03" db="EMBL/GenBank/DDBJ databases">
        <authorList>
            <consortium name="Pathogen Informatics"/>
        </authorList>
    </citation>
    <scope>NUCLEOTIDE SEQUENCE [LARGE SCALE GENOMIC DNA]</scope>
    <source>
        <strain evidence="12 13">NCTC12998</strain>
    </source>
</reference>
<keyword evidence="2" id="KW-0813">Transport</keyword>
<evidence type="ECO:0000256" key="4">
    <source>
        <dbReference type="ARBA" id="ARBA00022475"/>
    </source>
</evidence>
<keyword evidence="5" id="KW-0997">Cell inner membrane</keyword>
<keyword evidence="4" id="KW-1003">Cell membrane</keyword>
<dbReference type="InterPro" id="IPR006153">
    <property type="entry name" value="Cation/H_exchanger_TM"/>
</dbReference>
<feature type="transmembrane region" description="Helical" evidence="10">
    <location>
        <begin position="30"/>
        <end position="53"/>
    </location>
</feature>
<evidence type="ECO:0000256" key="2">
    <source>
        <dbReference type="ARBA" id="ARBA00022448"/>
    </source>
</evidence>
<accession>A0A485AR05</accession>
<sequence>MDAGAVISLFILGSVLVTCSILLSSFSSRLGIPILVIFLAIGMLAGVDGIGGIPFDNYPFAYMVSNLALAVILLDGGMRTQASSFRVALWPALSLATVGVLITSCLTGMMGRVAVPSRSYRGDADRRDCRLHRRRGGLLVARR</sequence>
<evidence type="ECO:0000256" key="3">
    <source>
        <dbReference type="ARBA" id="ARBA00022449"/>
    </source>
</evidence>
<feature type="transmembrane region" description="Helical" evidence="10">
    <location>
        <begin position="59"/>
        <end position="76"/>
    </location>
</feature>
<dbReference type="Pfam" id="PF00999">
    <property type="entry name" value="Na_H_Exchanger"/>
    <property type="match status" value="1"/>
</dbReference>
<feature type="transmembrane region" description="Helical" evidence="10">
    <location>
        <begin position="88"/>
        <end position="110"/>
    </location>
</feature>
<keyword evidence="7 10" id="KW-1133">Transmembrane helix</keyword>
<feature type="transmembrane region" description="Helical" evidence="10">
    <location>
        <begin position="6"/>
        <end position="23"/>
    </location>
</feature>
<dbReference type="PANTHER" id="PTHR32507:SF7">
    <property type="entry name" value="K(+)_H(+) ANTIPORTER NHAP2"/>
    <property type="match status" value="1"/>
</dbReference>
<evidence type="ECO:0000256" key="8">
    <source>
        <dbReference type="ARBA" id="ARBA00023065"/>
    </source>
</evidence>
<dbReference type="GO" id="GO:0015297">
    <property type="term" value="F:antiporter activity"/>
    <property type="evidence" value="ECO:0007669"/>
    <property type="project" value="UniProtKB-KW"/>
</dbReference>
<evidence type="ECO:0000313" key="12">
    <source>
        <dbReference type="EMBL" id="VFS63080.1"/>
    </source>
</evidence>
<keyword evidence="6 10" id="KW-0812">Transmembrane</keyword>
<evidence type="ECO:0000256" key="6">
    <source>
        <dbReference type="ARBA" id="ARBA00022692"/>
    </source>
</evidence>
<evidence type="ECO:0000256" key="9">
    <source>
        <dbReference type="ARBA" id="ARBA00023136"/>
    </source>
</evidence>
<proteinExistence type="predicted"/>
<dbReference type="InterPro" id="IPR038770">
    <property type="entry name" value="Na+/solute_symporter_sf"/>
</dbReference>
<protein>
    <submittedName>
        <fullName evidence="12">Potassium/proton antiporter</fullName>
    </submittedName>
</protein>
<keyword evidence="8" id="KW-0406">Ion transport</keyword>
<dbReference type="AlphaFoldDB" id="A0A485AR05"/>
<dbReference type="Gene3D" id="1.20.1530.20">
    <property type="match status" value="1"/>
</dbReference>
<dbReference type="EMBL" id="CAADJE010000021">
    <property type="protein sequence ID" value="VFS63080.1"/>
    <property type="molecule type" value="Genomic_DNA"/>
</dbReference>
<evidence type="ECO:0000256" key="7">
    <source>
        <dbReference type="ARBA" id="ARBA00022989"/>
    </source>
</evidence>
<keyword evidence="9 10" id="KW-0472">Membrane</keyword>
<comment type="subcellular location">
    <subcellularLocation>
        <location evidence="1">Cell membrane</location>
        <topology evidence="1">Multi-pass membrane protein</topology>
    </subcellularLocation>
</comment>
<feature type="domain" description="Cation/H+ exchanger transmembrane" evidence="11">
    <location>
        <begin position="21"/>
        <end position="112"/>
    </location>
</feature>
<dbReference type="GO" id="GO:0005886">
    <property type="term" value="C:plasma membrane"/>
    <property type="evidence" value="ECO:0007669"/>
    <property type="project" value="UniProtKB-SubCell"/>
</dbReference>
<dbReference type="PANTHER" id="PTHR32507">
    <property type="entry name" value="NA(+)/H(+) ANTIPORTER 1"/>
    <property type="match status" value="1"/>
</dbReference>
<dbReference type="Proteomes" id="UP000345637">
    <property type="component" value="Unassembled WGS sequence"/>
</dbReference>
<evidence type="ECO:0000256" key="5">
    <source>
        <dbReference type="ARBA" id="ARBA00022519"/>
    </source>
</evidence>
<organism evidence="12 13">
    <name type="scientific">Raoultella planticola</name>
    <name type="common">Klebsiella planticola</name>
    <dbReference type="NCBI Taxonomy" id="575"/>
    <lineage>
        <taxon>Bacteria</taxon>
        <taxon>Pseudomonadati</taxon>
        <taxon>Pseudomonadota</taxon>
        <taxon>Gammaproteobacteria</taxon>
        <taxon>Enterobacterales</taxon>
        <taxon>Enterobacteriaceae</taxon>
        <taxon>Klebsiella/Raoultella group</taxon>
        <taxon>Raoultella</taxon>
    </lineage>
</organism>
<evidence type="ECO:0000259" key="11">
    <source>
        <dbReference type="Pfam" id="PF00999"/>
    </source>
</evidence>
<evidence type="ECO:0000256" key="1">
    <source>
        <dbReference type="ARBA" id="ARBA00004651"/>
    </source>
</evidence>
<name>A0A485AR05_RAOPL</name>
<gene>
    <name evidence="12" type="ORF">NCTC12998_02111</name>
</gene>